<dbReference type="GO" id="GO:0071555">
    <property type="term" value="P:cell wall organization"/>
    <property type="evidence" value="ECO:0007669"/>
    <property type="project" value="UniProtKB-KW"/>
</dbReference>
<dbReference type="InterPro" id="IPR000743">
    <property type="entry name" value="Glyco_hydro_28"/>
</dbReference>
<feature type="region of interest" description="Disordered" evidence="9">
    <location>
        <begin position="1"/>
        <end position="20"/>
    </location>
</feature>
<dbReference type="InterPro" id="IPR012334">
    <property type="entry name" value="Pectin_lyas_fold"/>
</dbReference>
<evidence type="ECO:0000256" key="1">
    <source>
        <dbReference type="ARBA" id="ARBA00004191"/>
    </source>
</evidence>
<sequence length="279" mass="31796">METAGPQKVHPSSKNLHNIHSESPKASLKLCVLMNQHKDKYPNFNQSNHGVVHGAKRRYQHTFIINFDHFGAKADGQTDDSQAFRNAWNRACNSSKKIIFLIPRHKTYHIRRINFTGPCKSSMKIEIKGTIKSFSELYEDTKRFWIKFHNLRNFEVQGGGIIDGNGEIWWNNSCKIKKTPVGTTIHHVKTEFRFVFEGDQKDSMKTGHTFDGNLCGTRGYILICLKFLISSIGSLGENRSENHVSDVSVDGANFVGTTNGVRIKTWQILDYSRKITYSS</sequence>
<evidence type="ECO:0000256" key="6">
    <source>
        <dbReference type="ARBA" id="ARBA00023295"/>
    </source>
</evidence>
<comment type="similarity">
    <text evidence="2 8">Belongs to the glycosyl hydrolase 28 family.</text>
</comment>
<dbReference type="GO" id="GO:0016798">
    <property type="term" value="F:hydrolase activity, acting on glycosyl bonds"/>
    <property type="evidence" value="ECO:0007669"/>
    <property type="project" value="UniProtKB-KW"/>
</dbReference>
<keyword evidence="11" id="KW-1185">Reference proteome</keyword>
<evidence type="ECO:0000256" key="5">
    <source>
        <dbReference type="ARBA" id="ARBA00022801"/>
    </source>
</evidence>
<evidence type="ECO:0000313" key="11">
    <source>
        <dbReference type="Proteomes" id="UP001604277"/>
    </source>
</evidence>
<gene>
    <name evidence="10" type="ORF">Fot_28437</name>
</gene>
<keyword evidence="5 8" id="KW-0378">Hydrolase</keyword>
<comment type="caution">
    <text evidence="10">The sequence shown here is derived from an EMBL/GenBank/DDBJ whole genome shotgun (WGS) entry which is preliminary data.</text>
</comment>
<evidence type="ECO:0000256" key="9">
    <source>
        <dbReference type="SAM" id="MobiDB-lite"/>
    </source>
</evidence>
<dbReference type="AlphaFoldDB" id="A0ABD1TP18"/>
<name>A0ABD1TP18_9LAMI</name>
<reference evidence="11" key="1">
    <citation type="submission" date="2024-07" db="EMBL/GenBank/DDBJ databases">
        <title>Two chromosome-level genome assemblies of Korean endemic species Abeliophyllum distichum and Forsythia ovata (Oleaceae).</title>
        <authorList>
            <person name="Jang H."/>
        </authorList>
    </citation>
    <scope>NUCLEOTIDE SEQUENCE [LARGE SCALE GENOMIC DNA]</scope>
</reference>
<evidence type="ECO:0000313" key="10">
    <source>
        <dbReference type="EMBL" id="KAL2514466.1"/>
    </source>
</evidence>
<evidence type="ECO:0000256" key="3">
    <source>
        <dbReference type="ARBA" id="ARBA00022512"/>
    </source>
</evidence>
<protein>
    <submittedName>
        <fullName evidence="10">Polygalacturonase</fullName>
    </submittedName>
</protein>
<keyword evidence="4" id="KW-0964">Secreted</keyword>
<evidence type="ECO:0000256" key="4">
    <source>
        <dbReference type="ARBA" id="ARBA00022525"/>
    </source>
</evidence>
<keyword evidence="6 8" id="KW-0326">Glycosidase</keyword>
<dbReference type="Gene3D" id="2.160.20.10">
    <property type="entry name" value="Single-stranded right-handed beta-helix, Pectin lyase-like"/>
    <property type="match status" value="2"/>
</dbReference>
<evidence type="ECO:0000256" key="8">
    <source>
        <dbReference type="RuleBase" id="RU361169"/>
    </source>
</evidence>
<dbReference type="Proteomes" id="UP001604277">
    <property type="component" value="Unassembled WGS sequence"/>
</dbReference>
<dbReference type="EMBL" id="JBFOLJ010000008">
    <property type="protein sequence ID" value="KAL2514466.1"/>
    <property type="molecule type" value="Genomic_DNA"/>
</dbReference>
<keyword evidence="7" id="KW-0961">Cell wall biogenesis/degradation</keyword>
<proteinExistence type="inferred from homology"/>
<dbReference type="PANTHER" id="PTHR31375">
    <property type="match status" value="1"/>
</dbReference>
<evidence type="ECO:0000256" key="7">
    <source>
        <dbReference type="ARBA" id="ARBA00023316"/>
    </source>
</evidence>
<keyword evidence="3" id="KW-0134">Cell wall</keyword>
<accession>A0ABD1TP18</accession>
<comment type="subcellular location">
    <subcellularLocation>
        <location evidence="1">Secreted</location>
        <location evidence="1">Cell wall</location>
    </subcellularLocation>
</comment>
<dbReference type="InterPro" id="IPR011050">
    <property type="entry name" value="Pectin_lyase_fold/virulence"/>
</dbReference>
<evidence type="ECO:0000256" key="2">
    <source>
        <dbReference type="ARBA" id="ARBA00008834"/>
    </source>
</evidence>
<organism evidence="10 11">
    <name type="scientific">Forsythia ovata</name>
    <dbReference type="NCBI Taxonomy" id="205694"/>
    <lineage>
        <taxon>Eukaryota</taxon>
        <taxon>Viridiplantae</taxon>
        <taxon>Streptophyta</taxon>
        <taxon>Embryophyta</taxon>
        <taxon>Tracheophyta</taxon>
        <taxon>Spermatophyta</taxon>
        <taxon>Magnoliopsida</taxon>
        <taxon>eudicotyledons</taxon>
        <taxon>Gunneridae</taxon>
        <taxon>Pentapetalae</taxon>
        <taxon>asterids</taxon>
        <taxon>lamiids</taxon>
        <taxon>Lamiales</taxon>
        <taxon>Oleaceae</taxon>
        <taxon>Forsythieae</taxon>
        <taxon>Forsythia</taxon>
    </lineage>
</organism>
<dbReference type="Pfam" id="PF00295">
    <property type="entry name" value="Glyco_hydro_28"/>
    <property type="match status" value="2"/>
</dbReference>
<dbReference type="SUPFAM" id="SSF51126">
    <property type="entry name" value="Pectin lyase-like"/>
    <property type="match status" value="1"/>
</dbReference>